<protein>
    <submittedName>
        <fullName evidence="1">Uncharacterized protein</fullName>
    </submittedName>
</protein>
<keyword evidence="2" id="KW-1185">Reference proteome</keyword>
<dbReference type="Proteomes" id="UP000799436">
    <property type="component" value="Unassembled WGS sequence"/>
</dbReference>
<proteinExistence type="predicted"/>
<name>A0A6G1LK14_9PEZI</name>
<evidence type="ECO:0000313" key="1">
    <source>
        <dbReference type="EMBL" id="KAF2772504.1"/>
    </source>
</evidence>
<gene>
    <name evidence="1" type="ORF">EJ03DRAFT_186243</name>
</gene>
<dbReference type="PROSITE" id="PS51257">
    <property type="entry name" value="PROKAR_LIPOPROTEIN"/>
    <property type="match status" value="1"/>
</dbReference>
<sequence>MQCMRGSGSQGAVGSCAKDIRRGGGWCLATTSKQNRASVESGCETCGWSWENETYLWAGRAPQDNRSTRPSLGRRLSVGFVVWWCVCSATSGQDRC</sequence>
<organism evidence="1 2">
    <name type="scientific">Teratosphaeria nubilosa</name>
    <dbReference type="NCBI Taxonomy" id="161662"/>
    <lineage>
        <taxon>Eukaryota</taxon>
        <taxon>Fungi</taxon>
        <taxon>Dikarya</taxon>
        <taxon>Ascomycota</taxon>
        <taxon>Pezizomycotina</taxon>
        <taxon>Dothideomycetes</taxon>
        <taxon>Dothideomycetidae</taxon>
        <taxon>Mycosphaerellales</taxon>
        <taxon>Teratosphaeriaceae</taxon>
        <taxon>Teratosphaeria</taxon>
    </lineage>
</organism>
<reference evidence="1" key="1">
    <citation type="journal article" date="2020" name="Stud. Mycol.">
        <title>101 Dothideomycetes genomes: a test case for predicting lifestyles and emergence of pathogens.</title>
        <authorList>
            <person name="Haridas S."/>
            <person name="Albert R."/>
            <person name="Binder M."/>
            <person name="Bloem J."/>
            <person name="Labutti K."/>
            <person name="Salamov A."/>
            <person name="Andreopoulos B."/>
            <person name="Baker S."/>
            <person name="Barry K."/>
            <person name="Bills G."/>
            <person name="Bluhm B."/>
            <person name="Cannon C."/>
            <person name="Castanera R."/>
            <person name="Culley D."/>
            <person name="Daum C."/>
            <person name="Ezra D."/>
            <person name="Gonzalez J."/>
            <person name="Henrissat B."/>
            <person name="Kuo A."/>
            <person name="Liang C."/>
            <person name="Lipzen A."/>
            <person name="Lutzoni F."/>
            <person name="Magnuson J."/>
            <person name="Mondo S."/>
            <person name="Nolan M."/>
            <person name="Ohm R."/>
            <person name="Pangilinan J."/>
            <person name="Park H.-J."/>
            <person name="Ramirez L."/>
            <person name="Alfaro M."/>
            <person name="Sun H."/>
            <person name="Tritt A."/>
            <person name="Yoshinaga Y."/>
            <person name="Zwiers L.-H."/>
            <person name="Turgeon B."/>
            <person name="Goodwin S."/>
            <person name="Spatafora J."/>
            <person name="Crous P."/>
            <person name="Grigoriev I."/>
        </authorList>
    </citation>
    <scope>NUCLEOTIDE SEQUENCE</scope>
    <source>
        <strain evidence="1">CBS 116005</strain>
    </source>
</reference>
<dbReference type="EMBL" id="ML995814">
    <property type="protein sequence ID" value="KAF2772504.1"/>
    <property type="molecule type" value="Genomic_DNA"/>
</dbReference>
<accession>A0A6G1LK14</accession>
<evidence type="ECO:0000313" key="2">
    <source>
        <dbReference type="Proteomes" id="UP000799436"/>
    </source>
</evidence>
<dbReference type="AlphaFoldDB" id="A0A6G1LK14"/>